<gene>
    <name evidence="6" type="ORF">NOR51B_1247</name>
</gene>
<feature type="domain" description="Pirin C-terminal" evidence="5">
    <location>
        <begin position="189"/>
        <end position="286"/>
    </location>
</feature>
<dbReference type="AlphaFoldDB" id="B8KRC1"/>
<sequence>MTHFEADAAPCRSTGGIISLRVEPREKDLGDFSVRRVLPATEQRSVGPFVFFDHMGPAVFPPGRSIDVRPHPHIGIATITYLFEGEILHRDSLGVVQPVRPGEVNLMTAGRGIVHSERPGEDVDRESYLHGIQSWIALPEDAEEMAPAFAHYSKADLPEWHSNGATLRLIMGELEDYRSPVTTYSRTLYADIFLSADSQLSLHPEEQELALYVAEGLVQIGDETIGAGVMAIIANPAALEISAHEDSRVLLIGGSPLGRRYLYWNFVSTRPERIDSAKTAWRENRFPEVPDDPERIPLPGDD</sequence>
<evidence type="ECO:0000313" key="6">
    <source>
        <dbReference type="EMBL" id="EED35302.1"/>
    </source>
</evidence>
<dbReference type="PANTHER" id="PTHR13903:SF8">
    <property type="entry name" value="PIRIN"/>
    <property type="match status" value="1"/>
</dbReference>
<protein>
    <submittedName>
        <fullName evidence="6">Pirin domain protein</fullName>
    </submittedName>
</protein>
<dbReference type="SUPFAM" id="SSF51182">
    <property type="entry name" value="RmlC-like cupins"/>
    <property type="match status" value="1"/>
</dbReference>
<dbReference type="OrthoDB" id="9780903at2"/>
<dbReference type="InterPro" id="IPR014710">
    <property type="entry name" value="RmlC-like_jellyroll"/>
</dbReference>
<comment type="similarity">
    <text evidence="1 3">Belongs to the pirin family.</text>
</comment>
<reference evidence="7" key="1">
    <citation type="journal article" date="2013" name="BMC Microbiol.">
        <title>Taxonomy and evolution of bacteriochlorophyll a-containing members of the OM60/NOR5 clade of marine gammaproteobacteria: description of Luminiphilus syltensis gen. nov., sp. nov., reclassification of Haliea rubra as Pseudohaliea rubra gen. nov., comb. nov., and emendation of Chromatocurvus halotolerans.</title>
        <authorList>
            <person name="Spring S."/>
            <person name="Riedel T."/>
            <person name="Sproer C."/>
            <person name="Yan S."/>
            <person name="Harder J."/>
            <person name="Fuchs B.M."/>
        </authorList>
    </citation>
    <scope>NUCLEOTIDE SEQUENCE [LARGE SCALE GENOMIC DNA]</scope>
    <source>
        <strain evidence="7">NOR51-B</strain>
    </source>
</reference>
<proteinExistence type="inferred from homology"/>
<dbReference type="HOGENOM" id="CLU_045717_1_1_6"/>
<dbReference type="eggNOG" id="COG1741">
    <property type="taxonomic scope" value="Bacteria"/>
</dbReference>
<organism evidence="6 7">
    <name type="scientific">Luminiphilus syltensis NOR5-1B</name>
    <dbReference type="NCBI Taxonomy" id="565045"/>
    <lineage>
        <taxon>Bacteria</taxon>
        <taxon>Pseudomonadati</taxon>
        <taxon>Pseudomonadota</taxon>
        <taxon>Gammaproteobacteria</taxon>
        <taxon>Cellvibrionales</taxon>
        <taxon>Halieaceae</taxon>
        <taxon>Luminiphilus</taxon>
    </lineage>
</organism>
<keyword evidence="2" id="KW-0479">Metal-binding</keyword>
<dbReference type="STRING" id="565045.NOR51B_1247"/>
<evidence type="ECO:0000256" key="1">
    <source>
        <dbReference type="ARBA" id="ARBA00008416"/>
    </source>
</evidence>
<evidence type="ECO:0000259" key="4">
    <source>
        <dbReference type="Pfam" id="PF02678"/>
    </source>
</evidence>
<accession>B8KRC1</accession>
<dbReference type="Gene3D" id="2.60.120.10">
    <property type="entry name" value="Jelly Rolls"/>
    <property type="match status" value="2"/>
</dbReference>
<dbReference type="PIRSF" id="PIRSF006232">
    <property type="entry name" value="Pirin"/>
    <property type="match status" value="1"/>
</dbReference>
<feature type="binding site" evidence="2">
    <location>
        <position position="73"/>
    </location>
    <ligand>
        <name>Fe cation</name>
        <dbReference type="ChEBI" id="CHEBI:24875"/>
    </ligand>
</feature>
<comment type="cofactor">
    <cofactor evidence="2">
        <name>Fe cation</name>
        <dbReference type="ChEBI" id="CHEBI:24875"/>
    </cofactor>
    <text evidence="2">Binds 1 Fe cation per subunit.</text>
</comment>
<evidence type="ECO:0000259" key="5">
    <source>
        <dbReference type="Pfam" id="PF05726"/>
    </source>
</evidence>
<keyword evidence="7" id="KW-1185">Reference proteome</keyword>
<dbReference type="Proteomes" id="UP000004699">
    <property type="component" value="Unassembled WGS sequence"/>
</dbReference>
<dbReference type="Pfam" id="PF02678">
    <property type="entry name" value="Pirin"/>
    <property type="match status" value="1"/>
</dbReference>
<dbReference type="InterPro" id="IPR011051">
    <property type="entry name" value="RmlC_Cupin_sf"/>
</dbReference>
<dbReference type="InterPro" id="IPR008778">
    <property type="entry name" value="Pirin_C_dom"/>
</dbReference>
<dbReference type="Pfam" id="PF05726">
    <property type="entry name" value="Pirin_C"/>
    <property type="match status" value="1"/>
</dbReference>
<evidence type="ECO:0000256" key="3">
    <source>
        <dbReference type="RuleBase" id="RU003457"/>
    </source>
</evidence>
<dbReference type="GO" id="GO:0046872">
    <property type="term" value="F:metal ion binding"/>
    <property type="evidence" value="ECO:0007669"/>
    <property type="project" value="UniProtKB-KW"/>
</dbReference>
<feature type="binding site" evidence="2">
    <location>
        <position position="71"/>
    </location>
    <ligand>
        <name>Fe cation</name>
        <dbReference type="ChEBI" id="CHEBI:24875"/>
    </ligand>
</feature>
<feature type="binding site" evidence="2">
    <location>
        <position position="117"/>
    </location>
    <ligand>
        <name>Fe cation</name>
        <dbReference type="ChEBI" id="CHEBI:24875"/>
    </ligand>
</feature>
<dbReference type="CDD" id="cd02247">
    <property type="entry name" value="cupin_pirin_C"/>
    <property type="match status" value="1"/>
</dbReference>
<feature type="binding site" evidence="2">
    <location>
        <position position="115"/>
    </location>
    <ligand>
        <name>Fe cation</name>
        <dbReference type="ChEBI" id="CHEBI:24875"/>
    </ligand>
</feature>
<evidence type="ECO:0000313" key="7">
    <source>
        <dbReference type="Proteomes" id="UP000004699"/>
    </source>
</evidence>
<dbReference type="RefSeq" id="WP_009020048.1">
    <property type="nucleotide sequence ID" value="NZ_DS999411.1"/>
</dbReference>
<dbReference type="PANTHER" id="PTHR13903">
    <property type="entry name" value="PIRIN-RELATED"/>
    <property type="match status" value="1"/>
</dbReference>
<dbReference type="CDD" id="cd02909">
    <property type="entry name" value="cupin_pirin_N"/>
    <property type="match status" value="1"/>
</dbReference>
<evidence type="ECO:0000256" key="2">
    <source>
        <dbReference type="PIRSR" id="PIRSR006232-1"/>
    </source>
</evidence>
<keyword evidence="2" id="KW-0408">Iron</keyword>
<dbReference type="InterPro" id="IPR012093">
    <property type="entry name" value="Pirin"/>
</dbReference>
<dbReference type="InterPro" id="IPR003829">
    <property type="entry name" value="Pirin_N_dom"/>
</dbReference>
<feature type="domain" description="Pirin N-terminal" evidence="4">
    <location>
        <begin position="32"/>
        <end position="136"/>
    </location>
</feature>
<dbReference type="EMBL" id="DS999411">
    <property type="protein sequence ID" value="EED35302.1"/>
    <property type="molecule type" value="Genomic_DNA"/>
</dbReference>
<name>B8KRC1_9GAMM</name>